<sequence>MTAGSQRELSNVFLWFLASASSGHYGTLVDDLETPGKRSPGGTARVREAANPMTETDSPSNLLKRLRNVRTNPSVLMIHMVFDVDNPNMPPTYITSRCGISRGAPRWVVVPWRIEISKVSSRISWDFLEAVPFSLQDVILTHHLAHHHHTLGRLHHIGDATSYPAPLKRTQVLV</sequence>
<gene>
    <name evidence="1" type="ORF">QR685DRAFT_93242</name>
</gene>
<comment type="caution">
    <text evidence="1">The sequence shown here is derived from an EMBL/GenBank/DDBJ whole genome shotgun (WGS) entry which is preliminary data.</text>
</comment>
<protein>
    <submittedName>
        <fullName evidence="1">Uncharacterized protein</fullName>
    </submittedName>
</protein>
<evidence type="ECO:0000313" key="2">
    <source>
        <dbReference type="Proteomes" id="UP001451303"/>
    </source>
</evidence>
<reference evidence="1 2" key="1">
    <citation type="submission" date="2023-09" db="EMBL/GenBank/DDBJ databases">
        <title>Multi-omics analysis of a traditional fermented food reveals byproduct-associated fungal strains for waste-to-food upcycling.</title>
        <authorList>
            <consortium name="Lawrence Berkeley National Laboratory"/>
            <person name="Rekdal V.M."/>
            <person name="Villalobos-Escobedo J.M."/>
            <person name="Rodriguez-Valeron N."/>
            <person name="Garcia M.O."/>
            <person name="Vasquez D.P."/>
            <person name="Damayanti I."/>
            <person name="Sorensen P.M."/>
            <person name="Baidoo E.E."/>
            <person name="De Carvalho A.C."/>
            <person name="Riley R."/>
            <person name="Lipzen A."/>
            <person name="He G."/>
            <person name="Yan M."/>
            <person name="Haridas S."/>
            <person name="Daum C."/>
            <person name="Yoshinaga Y."/>
            <person name="Ng V."/>
            <person name="Grigoriev I.V."/>
            <person name="Munk R."/>
            <person name="Nuraida L."/>
            <person name="Wijaya C.H."/>
            <person name="Morales P.-C."/>
            <person name="Keasling J.D."/>
        </authorList>
    </citation>
    <scope>NUCLEOTIDE SEQUENCE [LARGE SCALE GENOMIC DNA]</scope>
    <source>
        <strain evidence="1 2">FGSC 2613</strain>
    </source>
</reference>
<keyword evidence="2" id="KW-1185">Reference proteome</keyword>
<evidence type="ECO:0000313" key="1">
    <source>
        <dbReference type="EMBL" id="KAL0466936.1"/>
    </source>
</evidence>
<dbReference type="Proteomes" id="UP001451303">
    <property type="component" value="Unassembled WGS sequence"/>
</dbReference>
<organism evidence="1 2">
    <name type="scientific">Neurospora intermedia</name>
    <dbReference type="NCBI Taxonomy" id="5142"/>
    <lineage>
        <taxon>Eukaryota</taxon>
        <taxon>Fungi</taxon>
        <taxon>Dikarya</taxon>
        <taxon>Ascomycota</taxon>
        <taxon>Pezizomycotina</taxon>
        <taxon>Sordariomycetes</taxon>
        <taxon>Sordariomycetidae</taxon>
        <taxon>Sordariales</taxon>
        <taxon>Sordariaceae</taxon>
        <taxon>Neurospora</taxon>
    </lineage>
</organism>
<name>A0ABR3D2M7_NEUIN</name>
<accession>A0ABR3D2M7</accession>
<proteinExistence type="predicted"/>
<dbReference type="EMBL" id="JAVLET010000011">
    <property type="protein sequence ID" value="KAL0466936.1"/>
    <property type="molecule type" value="Genomic_DNA"/>
</dbReference>